<reference evidence="1 2" key="1">
    <citation type="journal article" date="2011" name="PLoS Pathog.">
        <title>Dynamic evolution of pathogenicity revealed by sequencing and comparative genomics of 19 Pseudomonas syringae isolates.</title>
        <authorList>
            <person name="Baltrus D.A."/>
            <person name="Nishimura M.T."/>
            <person name="Romanchuk A."/>
            <person name="Chang J.H."/>
            <person name="Mukhtar M.S."/>
            <person name="Cherkis K."/>
            <person name="Roach J."/>
            <person name="Grant S.R."/>
            <person name="Jones C.D."/>
            <person name="Dangl J.L."/>
        </authorList>
    </citation>
    <scope>NUCLEOTIDE SEQUENCE [LARGE SCALE GENOMIC DNA]</scope>
    <source>
        <strain evidence="1 2">1704B</strain>
    </source>
</reference>
<name>F3GES4_PSESJ</name>
<evidence type="ECO:0000313" key="2">
    <source>
        <dbReference type="Proteomes" id="UP000004986"/>
    </source>
</evidence>
<gene>
    <name evidence="1" type="ORF">PSYPI_26024</name>
</gene>
<dbReference type="AlphaFoldDB" id="F3GES4"/>
<protein>
    <submittedName>
        <fullName evidence="1">Uncharacterized protein</fullName>
    </submittedName>
</protein>
<comment type="caution">
    <text evidence="1">The sequence shown here is derived from an EMBL/GenBank/DDBJ whole genome shotgun (WGS) entry which is preliminary data.</text>
</comment>
<dbReference type="BioCyc" id="PSYR629263:G11X0-4670-MONOMER"/>
<keyword evidence="2" id="KW-1185">Reference proteome</keyword>
<sequence length="33" mass="3661">MDQVNKRSAYASKKDAALSALHQMHGNILSEVF</sequence>
<organism evidence="1 2">
    <name type="scientific">Pseudomonas syringae pv. pisi str. 1704B</name>
    <dbReference type="NCBI Taxonomy" id="629263"/>
    <lineage>
        <taxon>Bacteria</taxon>
        <taxon>Pseudomonadati</taxon>
        <taxon>Pseudomonadota</taxon>
        <taxon>Gammaproteobacteria</taxon>
        <taxon>Pseudomonadales</taxon>
        <taxon>Pseudomonadaceae</taxon>
        <taxon>Pseudomonas</taxon>
        <taxon>Pseudomonas syringae</taxon>
    </lineage>
</organism>
<dbReference type="Proteomes" id="UP000004986">
    <property type="component" value="Unassembled WGS sequence"/>
</dbReference>
<dbReference type="HOGENOM" id="CLU_3383389_0_0_6"/>
<evidence type="ECO:0000313" key="1">
    <source>
        <dbReference type="EMBL" id="EGH45574.1"/>
    </source>
</evidence>
<proteinExistence type="predicted"/>
<accession>F3GES4</accession>
<dbReference type="EMBL" id="AEAI01001338">
    <property type="protein sequence ID" value="EGH45574.1"/>
    <property type="molecule type" value="Genomic_DNA"/>
</dbReference>